<feature type="transmembrane region" description="Helical" evidence="6">
    <location>
        <begin position="96"/>
        <end position="114"/>
    </location>
</feature>
<keyword evidence="4 6" id="KW-1133">Transmembrane helix</keyword>
<keyword evidence="9" id="KW-1185">Reference proteome</keyword>
<evidence type="ECO:0000256" key="3">
    <source>
        <dbReference type="ARBA" id="ARBA00022692"/>
    </source>
</evidence>
<feature type="transmembrane region" description="Helical" evidence="6">
    <location>
        <begin position="120"/>
        <end position="143"/>
    </location>
</feature>
<sequence>MSFNSFKLQYLPALVCCWFIITFTITYFISVFHEHVYPIFPYISETGSKPPESCIFGQMLNIGAVILGINNYIRYRQIDFALTMRNIGLKRTWNEMSLWCGNMVCFGVTLVGNFQQSTVVYIHLIGAFMTFGGTAIFFILQFYNRYPEYGIGNGILYFRVFLTIFYIILFTLLCVFSIISVDEFTGHDYKWWTGEHGGYHFHLISTISEWLLVFTLILYVLSVSKEFKSLEYQEIKFINKNVDRNCIESNL</sequence>
<proteinExistence type="inferred from homology"/>
<accession>A0AAN7VUD5</accession>
<organism evidence="8 9">
    <name type="scientific">Pyrocoelia pectoralis</name>
    <dbReference type="NCBI Taxonomy" id="417401"/>
    <lineage>
        <taxon>Eukaryota</taxon>
        <taxon>Metazoa</taxon>
        <taxon>Ecdysozoa</taxon>
        <taxon>Arthropoda</taxon>
        <taxon>Hexapoda</taxon>
        <taxon>Insecta</taxon>
        <taxon>Pterygota</taxon>
        <taxon>Neoptera</taxon>
        <taxon>Endopterygota</taxon>
        <taxon>Coleoptera</taxon>
        <taxon>Polyphaga</taxon>
        <taxon>Elateriformia</taxon>
        <taxon>Elateroidea</taxon>
        <taxon>Lampyridae</taxon>
        <taxon>Lampyrinae</taxon>
        <taxon>Pyrocoelia</taxon>
    </lineage>
</organism>
<comment type="caution">
    <text evidence="8">The sequence shown here is derived from an EMBL/GenBank/DDBJ whole genome shotgun (WGS) entry which is preliminary data.</text>
</comment>
<dbReference type="PANTHER" id="PTHR21324:SF2">
    <property type="entry name" value="EG:22E5.9 PROTEIN"/>
    <property type="match status" value="1"/>
</dbReference>
<dbReference type="GO" id="GO:0012505">
    <property type="term" value="C:endomembrane system"/>
    <property type="evidence" value="ECO:0007669"/>
    <property type="project" value="UniProtKB-SubCell"/>
</dbReference>
<dbReference type="InterPro" id="IPR019402">
    <property type="entry name" value="CWH43_N"/>
</dbReference>
<dbReference type="InterPro" id="IPR050911">
    <property type="entry name" value="DRAM/TMEM150_Autophagy_Mod"/>
</dbReference>
<evidence type="ECO:0000256" key="4">
    <source>
        <dbReference type="ARBA" id="ARBA00022989"/>
    </source>
</evidence>
<evidence type="ECO:0000256" key="5">
    <source>
        <dbReference type="ARBA" id="ARBA00023136"/>
    </source>
</evidence>
<dbReference type="PANTHER" id="PTHR21324">
    <property type="entry name" value="FASTING-INDUCIBLE INTEGRAL MEMBRANE PROTEIN TM6P1-RELATED"/>
    <property type="match status" value="1"/>
</dbReference>
<evidence type="ECO:0000256" key="6">
    <source>
        <dbReference type="SAM" id="Phobius"/>
    </source>
</evidence>
<keyword evidence="3 6" id="KW-0812">Transmembrane</keyword>
<evidence type="ECO:0000256" key="1">
    <source>
        <dbReference type="ARBA" id="ARBA00004127"/>
    </source>
</evidence>
<feature type="transmembrane region" description="Helical" evidence="6">
    <location>
        <begin position="155"/>
        <end position="179"/>
    </location>
</feature>
<feature type="transmembrane region" description="Helical" evidence="6">
    <location>
        <begin position="55"/>
        <end position="75"/>
    </location>
</feature>
<comment type="similarity">
    <text evidence="2">Belongs to the DRAM/TMEM150 family.</text>
</comment>
<feature type="transmembrane region" description="Helical" evidence="6">
    <location>
        <begin position="12"/>
        <end position="32"/>
    </location>
</feature>
<dbReference type="EMBL" id="JAVRBK010000001">
    <property type="protein sequence ID" value="KAK5650439.1"/>
    <property type="molecule type" value="Genomic_DNA"/>
</dbReference>
<feature type="domain" description="CWH43-like N-terminal" evidence="7">
    <location>
        <begin position="9"/>
        <end position="229"/>
    </location>
</feature>
<evidence type="ECO:0000313" key="8">
    <source>
        <dbReference type="EMBL" id="KAK5650439.1"/>
    </source>
</evidence>
<evidence type="ECO:0000259" key="7">
    <source>
        <dbReference type="Pfam" id="PF10277"/>
    </source>
</evidence>
<comment type="subcellular location">
    <subcellularLocation>
        <location evidence="1">Endomembrane system</location>
        <topology evidence="1">Multi-pass membrane protein</topology>
    </subcellularLocation>
</comment>
<dbReference type="AlphaFoldDB" id="A0AAN7VUD5"/>
<reference evidence="8 9" key="1">
    <citation type="journal article" date="2024" name="Insects">
        <title>An Improved Chromosome-Level Genome Assembly of the Firefly Pyrocoelia pectoralis.</title>
        <authorList>
            <person name="Fu X."/>
            <person name="Meyer-Rochow V.B."/>
            <person name="Ballantyne L."/>
            <person name="Zhu X."/>
        </authorList>
    </citation>
    <scope>NUCLEOTIDE SEQUENCE [LARGE SCALE GENOMIC DNA]</scope>
    <source>
        <strain evidence="8">XCY_ONT2</strain>
    </source>
</reference>
<dbReference type="Proteomes" id="UP001329430">
    <property type="component" value="Chromosome 1"/>
</dbReference>
<dbReference type="Pfam" id="PF10277">
    <property type="entry name" value="Frag1"/>
    <property type="match status" value="1"/>
</dbReference>
<protein>
    <recommendedName>
        <fullName evidence="7">CWH43-like N-terminal domain-containing protein</fullName>
    </recommendedName>
</protein>
<feature type="transmembrane region" description="Helical" evidence="6">
    <location>
        <begin position="199"/>
        <end position="221"/>
    </location>
</feature>
<evidence type="ECO:0000256" key="2">
    <source>
        <dbReference type="ARBA" id="ARBA00006565"/>
    </source>
</evidence>
<name>A0AAN7VUD5_9COLE</name>
<evidence type="ECO:0000313" key="9">
    <source>
        <dbReference type="Proteomes" id="UP001329430"/>
    </source>
</evidence>
<keyword evidence="5 6" id="KW-0472">Membrane</keyword>
<gene>
    <name evidence="8" type="ORF">RI129_001468</name>
</gene>